<keyword evidence="8" id="KW-1185">Reference proteome</keyword>
<evidence type="ECO:0000259" key="5">
    <source>
        <dbReference type="Pfam" id="PF00931"/>
    </source>
</evidence>
<dbReference type="PANTHER" id="PTHR36766:SF47">
    <property type="entry name" value="NB-ARC DOMAIN-CONTAINING PROTEIN"/>
    <property type="match status" value="1"/>
</dbReference>
<keyword evidence="3" id="KW-0611">Plant defense</keyword>
<dbReference type="Gene3D" id="1.20.5.4130">
    <property type="match status" value="1"/>
</dbReference>
<evidence type="ECO:0000256" key="2">
    <source>
        <dbReference type="ARBA" id="ARBA00022741"/>
    </source>
</evidence>
<dbReference type="Pfam" id="PF18052">
    <property type="entry name" value="Rx_N"/>
    <property type="match status" value="1"/>
</dbReference>
<sequence>MADAVVSALVSPILENLSLQALKEVGLAWGLDTELENLKRTFTMVQAVLQDAEKKQWNSEAIKIWLRSLKDAAYDVDDVLDDFAIEAQRHRLQKDLKNRLRSFFSLDHNPLVFRLKNVREKLDAIANKKNMFDLTPRAVDITADTYDWRLTNSLVNESEICGRRKEKEELLKILVYNEEKFKQQFGLRMWVCVSTDFDLRRLTRAIMEPIDGAPCDLQELVPLLQRLQQKLTGKKFLLVLDDVWKDYTDRWSKLKEVLRCGAEGSAVIVTTRNEMVARRMAATFVQPMGRLSEEDSLHLFQQLAFGMRKKEEWVHLEAIGV</sequence>
<feature type="domain" description="Disease resistance N-terminal" evidence="6">
    <location>
        <begin position="10"/>
        <end position="96"/>
    </location>
</feature>
<keyword evidence="1" id="KW-0677">Repeat</keyword>
<proteinExistence type="predicted"/>
<dbReference type="InterPro" id="IPR038005">
    <property type="entry name" value="RX-like_CC"/>
</dbReference>
<evidence type="ECO:0000259" key="6">
    <source>
        <dbReference type="Pfam" id="PF18052"/>
    </source>
</evidence>
<dbReference type="Proteomes" id="UP001164929">
    <property type="component" value="Chromosome 17"/>
</dbReference>
<dbReference type="InterPro" id="IPR041118">
    <property type="entry name" value="Rx_N"/>
</dbReference>
<dbReference type="GO" id="GO:0043531">
    <property type="term" value="F:ADP binding"/>
    <property type="evidence" value="ECO:0007669"/>
    <property type="project" value="InterPro"/>
</dbReference>
<accession>A0AAD6LFH7</accession>
<keyword evidence="4" id="KW-0067">ATP-binding</keyword>
<name>A0AAD6LFH7_9ROSI</name>
<dbReference type="GO" id="GO:0006952">
    <property type="term" value="P:defense response"/>
    <property type="evidence" value="ECO:0007669"/>
    <property type="project" value="UniProtKB-KW"/>
</dbReference>
<gene>
    <name evidence="7" type="ORF">NC653_037974</name>
</gene>
<dbReference type="AlphaFoldDB" id="A0AAD6LFH7"/>
<dbReference type="GO" id="GO:0005524">
    <property type="term" value="F:ATP binding"/>
    <property type="evidence" value="ECO:0007669"/>
    <property type="project" value="UniProtKB-KW"/>
</dbReference>
<evidence type="ECO:0000313" key="8">
    <source>
        <dbReference type="Proteomes" id="UP001164929"/>
    </source>
</evidence>
<keyword evidence="2" id="KW-0547">Nucleotide-binding</keyword>
<protein>
    <submittedName>
        <fullName evidence="7">Disease resistance protein RGA3</fullName>
    </submittedName>
</protein>
<dbReference type="InterPro" id="IPR027417">
    <property type="entry name" value="P-loop_NTPase"/>
</dbReference>
<evidence type="ECO:0000256" key="4">
    <source>
        <dbReference type="ARBA" id="ARBA00022840"/>
    </source>
</evidence>
<organism evidence="7 8">
    <name type="scientific">Populus alba x Populus x berolinensis</name>
    <dbReference type="NCBI Taxonomy" id="444605"/>
    <lineage>
        <taxon>Eukaryota</taxon>
        <taxon>Viridiplantae</taxon>
        <taxon>Streptophyta</taxon>
        <taxon>Embryophyta</taxon>
        <taxon>Tracheophyta</taxon>
        <taxon>Spermatophyta</taxon>
        <taxon>Magnoliopsida</taxon>
        <taxon>eudicotyledons</taxon>
        <taxon>Gunneridae</taxon>
        <taxon>Pentapetalae</taxon>
        <taxon>rosids</taxon>
        <taxon>fabids</taxon>
        <taxon>Malpighiales</taxon>
        <taxon>Salicaceae</taxon>
        <taxon>Saliceae</taxon>
        <taxon>Populus</taxon>
    </lineage>
</organism>
<dbReference type="InterPro" id="IPR002182">
    <property type="entry name" value="NB-ARC"/>
</dbReference>
<evidence type="ECO:0000313" key="7">
    <source>
        <dbReference type="EMBL" id="KAJ6959776.1"/>
    </source>
</evidence>
<dbReference type="Gene3D" id="3.40.50.300">
    <property type="entry name" value="P-loop containing nucleotide triphosphate hydrolases"/>
    <property type="match status" value="1"/>
</dbReference>
<dbReference type="CDD" id="cd14798">
    <property type="entry name" value="RX-CC_like"/>
    <property type="match status" value="1"/>
</dbReference>
<feature type="domain" description="NB-ARC" evidence="5">
    <location>
        <begin position="175"/>
        <end position="308"/>
    </location>
</feature>
<dbReference type="PANTHER" id="PTHR36766">
    <property type="entry name" value="PLANT BROAD-SPECTRUM MILDEW RESISTANCE PROTEIN RPW8"/>
    <property type="match status" value="1"/>
</dbReference>
<dbReference type="Pfam" id="PF00931">
    <property type="entry name" value="NB-ARC"/>
    <property type="match status" value="1"/>
</dbReference>
<evidence type="ECO:0000256" key="3">
    <source>
        <dbReference type="ARBA" id="ARBA00022821"/>
    </source>
</evidence>
<dbReference type="SUPFAM" id="SSF52540">
    <property type="entry name" value="P-loop containing nucleoside triphosphate hydrolases"/>
    <property type="match status" value="1"/>
</dbReference>
<dbReference type="EMBL" id="JAQIZT010000017">
    <property type="protein sequence ID" value="KAJ6959776.1"/>
    <property type="molecule type" value="Genomic_DNA"/>
</dbReference>
<evidence type="ECO:0000256" key="1">
    <source>
        <dbReference type="ARBA" id="ARBA00022737"/>
    </source>
</evidence>
<comment type="caution">
    <text evidence="7">The sequence shown here is derived from an EMBL/GenBank/DDBJ whole genome shotgun (WGS) entry which is preliminary data.</text>
</comment>
<reference evidence="7" key="1">
    <citation type="journal article" date="2023" name="Mol. Ecol. Resour.">
        <title>Chromosome-level genome assembly of a triploid poplar Populus alba 'Berolinensis'.</title>
        <authorList>
            <person name="Chen S."/>
            <person name="Yu Y."/>
            <person name="Wang X."/>
            <person name="Wang S."/>
            <person name="Zhang T."/>
            <person name="Zhou Y."/>
            <person name="He R."/>
            <person name="Meng N."/>
            <person name="Wang Y."/>
            <person name="Liu W."/>
            <person name="Liu Z."/>
            <person name="Liu J."/>
            <person name="Guo Q."/>
            <person name="Huang H."/>
            <person name="Sederoff R.R."/>
            <person name="Wang G."/>
            <person name="Qu G."/>
            <person name="Chen S."/>
        </authorList>
    </citation>
    <scope>NUCLEOTIDE SEQUENCE</scope>
    <source>
        <strain evidence="7">SC-2020</strain>
    </source>
</reference>